<name>A0A067RFR7_ZOONE</name>
<sequence length="74" mass="8304">MKLHAESHFRNIIMSTTRYSTAFAHVVSAGVCIWAIRAIRTSQQTLNFPLGSFGTFLVNSALGILRFGKLRDLY</sequence>
<protein>
    <submittedName>
        <fullName evidence="2">Uncharacterized protein</fullName>
    </submittedName>
</protein>
<dbReference type="AlphaFoldDB" id="A0A067RFR7"/>
<gene>
    <name evidence="2" type="ORF">L798_12727</name>
</gene>
<feature type="transmembrane region" description="Helical" evidence="1">
    <location>
        <begin position="46"/>
        <end position="65"/>
    </location>
</feature>
<dbReference type="EMBL" id="KK852498">
    <property type="protein sequence ID" value="KDR22597.1"/>
    <property type="molecule type" value="Genomic_DNA"/>
</dbReference>
<reference evidence="2 3" key="1">
    <citation type="journal article" date="2014" name="Nat. Commun.">
        <title>Molecular traces of alternative social organization in a termite genome.</title>
        <authorList>
            <person name="Terrapon N."/>
            <person name="Li C."/>
            <person name="Robertson H.M."/>
            <person name="Ji L."/>
            <person name="Meng X."/>
            <person name="Booth W."/>
            <person name="Chen Z."/>
            <person name="Childers C.P."/>
            <person name="Glastad K.M."/>
            <person name="Gokhale K."/>
            <person name="Gowin J."/>
            <person name="Gronenberg W."/>
            <person name="Hermansen R.A."/>
            <person name="Hu H."/>
            <person name="Hunt B.G."/>
            <person name="Huylmans A.K."/>
            <person name="Khalil S.M."/>
            <person name="Mitchell R.D."/>
            <person name="Munoz-Torres M.C."/>
            <person name="Mustard J.A."/>
            <person name="Pan H."/>
            <person name="Reese J.T."/>
            <person name="Scharf M.E."/>
            <person name="Sun F."/>
            <person name="Vogel H."/>
            <person name="Xiao J."/>
            <person name="Yang W."/>
            <person name="Yang Z."/>
            <person name="Yang Z."/>
            <person name="Zhou J."/>
            <person name="Zhu J."/>
            <person name="Brent C.S."/>
            <person name="Elsik C.G."/>
            <person name="Goodisman M.A."/>
            <person name="Liberles D.A."/>
            <person name="Roe R.M."/>
            <person name="Vargo E.L."/>
            <person name="Vilcinskas A."/>
            <person name="Wang J."/>
            <person name="Bornberg-Bauer E."/>
            <person name="Korb J."/>
            <person name="Zhang G."/>
            <person name="Liebig J."/>
        </authorList>
    </citation>
    <scope>NUCLEOTIDE SEQUENCE [LARGE SCALE GENOMIC DNA]</scope>
    <source>
        <tissue evidence="2">Whole organism</tissue>
    </source>
</reference>
<accession>A0A067RFR7</accession>
<feature type="transmembrane region" description="Helical" evidence="1">
    <location>
        <begin position="21"/>
        <end position="40"/>
    </location>
</feature>
<dbReference type="Proteomes" id="UP000027135">
    <property type="component" value="Unassembled WGS sequence"/>
</dbReference>
<evidence type="ECO:0000256" key="1">
    <source>
        <dbReference type="SAM" id="Phobius"/>
    </source>
</evidence>
<evidence type="ECO:0000313" key="3">
    <source>
        <dbReference type="Proteomes" id="UP000027135"/>
    </source>
</evidence>
<keyword evidence="1" id="KW-0472">Membrane</keyword>
<proteinExistence type="predicted"/>
<organism evidence="2 3">
    <name type="scientific">Zootermopsis nevadensis</name>
    <name type="common">Dampwood termite</name>
    <dbReference type="NCBI Taxonomy" id="136037"/>
    <lineage>
        <taxon>Eukaryota</taxon>
        <taxon>Metazoa</taxon>
        <taxon>Ecdysozoa</taxon>
        <taxon>Arthropoda</taxon>
        <taxon>Hexapoda</taxon>
        <taxon>Insecta</taxon>
        <taxon>Pterygota</taxon>
        <taxon>Neoptera</taxon>
        <taxon>Polyneoptera</taxon>
        <taxon>Dictyoptera</taxon>
        <taxon>Blattodea</taxon>
        <taxon>Blattoidea</taxon>
        <taxon>Termitoidae</taxon>
        <taxon>Termopsidae</taxon>
        <taxon>Zootermopsis</taxon>
    </lineage>
</organism>
<keyword evidence="1" id="KW-0812">Transmembrane</keyword>
<evidence type="ECO:0000313" key="2">
    <source>
        <dbReference type="EMBL" id="KDR22597.1"/>
    </source>
</evidence>
<keyword evidence="1" id="KW-1133">Transmembrane helix</keyword>
<keyword evidence="3" id="KW-1185">Reference proteome</keyword>
<dbReference type="InParanoid" id="A0A067RFR7"/>